<evidence type="ECO:0000256" key="4">
    <source>
        <dbReference type="ARBA" id="ARBA00023295"/>
    </source>
</evidence>
<keyword evidence="2" id="KW-0732">Signal</keyword>
<reference evidence="6" key="3">
    <citation type="submission" date="2021-11" db="EMBL/GenBank/DDBJ databases">
        <authorList>
            <person name="Gilroy R."/>
        </authorList>
    </citation>
    <scope>NUCLEOTIDE SEQUENCE</scope>
    <source>
        <strain evidence="6">150</strain>
    </source>
</reference>
<dbReference type="CDD" id="cd18818">
    <property type="entry name" value="GH43_GbtXyl43B-like"/>
    <property type="match status" value="1"/>
</dbReference>
<evidence type="ECO:0000256" key="5">
    <source>
        <dbReference type="RuleBase" id="RU361187"/>
    </source>
</evidence>
<accession>A0A1L8QMV3</accession>
<evidence type="ECO:0000313" key="8">
    <source>
        <dbReference type="Proteomes" id="UP000182149"/>
    </source>
</evidence>
<organism evidence="7 8">
    <name type="scientific">Enterococcus aquimarinus</name>
    <dbReference type="NCBI Taxonomy" id="328396"/>
    <lineage>
        <taxon>Bacteria</taxon>
        <taxon>Bacillati</taxon>
        <taxon>Bacillota</taxon>
        <taxon>Bacilli</taxon>
        <taxon>Lactobacillales</taxon>
        <taxon>Enterococcaceae</taxon>
        <taxon>Enterococcus</taxon>
    </lineage>
</organism>
<keyword evidence="4 5" id="KW-0326">Glycosidase</keyword>
<dbReference type="EMBL" id="JXKD01000031">
    <property type="protein sequence ID" value="OJG08819.1"/>
    <property type="molecule type" value="Genomic_DNA"/>
</dbReference>
<keyword evidence="8" id="KW-1185">Reference proteome</keyword>
<dbReference type="PANTHER" id="PTHR43817">
    <property type="entry name" value="GLYCOSYL HYDROLASE"/>
    <property type="match status" value="1"/>
</dbReference>
<keyword evidence="3 5" id="KW-0378">Hydrolase</keyword>
<name>A0A1L8QMV3_9ENTE</name>
<evidence type="ECO:0000256" key="3">
    <source>
        <dbReference type="ARBA" id="ARBA00022801"/>
    </source>
</evidence>
<dbReference type="SUPFAM" id="SSF75005">
    <property type="entry name" value="Arabinanase/levansucrase/invertase"/>
    <property type="match status" value="1"/>
</dbReference>
<dbReference type="STRING" id="328396.RU93_GL001589"/>
<reference evidence="6" key="2">
    <citation type="journal article" date="2021" name="PeerJ">
        <title>Extensive microbial diversity within the chicken gut microbiome revealed by metagenomics and culture.</title>
        <authorList>
            <person name="Gilroy R."/>
            <person name="Ravi A."/>
            <person name="Getino M."/>
            <person name="Pursley I."/>
            <person name="Horton D.L."/>
            <person name="Alikhan N.F."/>
            <person name="Baker D."/>
            <person name="Gharbi K."/>
            <person name="Hall N."/>
            <person name="Watson M."/>
            <person name="Adriaenssens E.M."/>
            <person name="Foster-Nyarko E."/>
            <person name="Jarju S."/>
            <person name="Secka A."/>
            <person name="Antonio M."/>
            <person name="Oren A."/>
            <person name="Chaudhuri R.R."/>
            <person name="La Ragione R."/>
            <person name="Hildebrand F."/>
            <person name="Pallen M.J."/>
        </authorList>
    </citation>
    <scope>NUCLEOTIDE SEQUENCE</scope>
    <source>
        <strain evidence="6">150</strain>
    </source>
</reference>
<dbReference type="Proteomes" id="UP000813384">
    <property type="component" value="Unassembled WGS sequence"/>
</dbReference>
<proteinExistence type="inferred from homology"/>
<dbReference type="InterPro" id="IPR006710">
    <property type="entry name" value="Glyco_hydro_43"/>
</dbReference>
<gene>
    <name evidence="6" type="ORF">K8V42_03855</name>
    <name evidence="7" type="ORF">RU93_GL001589</name>
</gene>
<evidence type="ECO:0000256" key="2">
    <source>
        <dbReference type="ARBA" id="ARBA00022729"/>
    </source>
</evidence>
<dbReference type="EMBL" id="JAJJVO010000058">
    <property type="protein sequence ID" value="MCC9273408.1"/>
    <property type="molecule type" value="Genomic_DNA"/>
</dbReference>
<comment type="caution">
    <text evidence="7">The sequence shown here is derived from an EMBL/GenBank/DDBJ whole genome shotgun (WGS) entry which is preliminary data.</text>
</comment>
<dbReference type="Proteomes" id="UP000182149">
    <property type="component" value="Unassembled WGS sequence"/>
</dbReference>
<comment type="similarity">
    <text evidence="1 5">Belongs to the glycosyl hydrolase 43 family.</text>
</comment>
<evidence type="ECO:0000313" key="6">
    <source>
        <dbReference type="EMBL" id="MCC9273408.1"/>
    </source>
</evidence>
<dbReference type="Gene3D" id="2.115.10.20">
    <property type="entry name" value="Glycosyl hydrolase domain, family 43"/>
    <property type="match status" value="1"/>
</dbReference>
<dbReference type="Pfam" id="PF04616">
    <property type="entry name" value="Glyco_hydro_43"/>
    <property type="match status" value="1"/>
</dbReference>
<dbReference type="OrthoDB" id="273314at2"/>
<protein>
    <submittedName>
        <fullName evidence="6">Family 43 glycosylhydrolase</fullName>
    </submittedName>
</protein>
<dbReference type="AlphaFoldDB" id="A0A1L8QMV3"/>
<evidence type="ECO:0000256" key="1">
    <source>
        <dbReference type="ARBA" id="ARBA00009865"/>
    </source>
</evidence>
<dbReference type="GO" id="GO:0004553">
    <property type="term" value="F:hydrolase activity, hydrolyzing O-glycosyl compounds"/>
    <property type="evidence" value="ECO:0007669"/>
    <property type="project" value="InterPro"/>
</dbReference>
<dbReference type="InterPro" id="IPR023296">
    <property type="entry name" value="Glyco_hydro_beta-prop_sf"/>
</dbReference>
<dbReference type="PANTHER" id="PTHR43817:SF1">
    <property type="entry name" value="HYDROLASE, FAMILY 43, PUTATIVE (AFU_ORTHOLOGUE AFUA_3G01660)-RELATED"/>
    <property type="match status" value="1"/>
</dbReference>
<dbReference type="GO" id="GO:0005975">
    <property type="term" value="P:carbohydrate metabolic process"/>
    <property type="evidence" value="ECO:0007669"/>
    <property type="project" value="InterPro"/>
</dbReference>
<evidence type="ECO:0000313" key="7">
    <source>
        <dbReference type="EMBL" id="OJG08819.1"/>
    </source>
</evidence>
<sequence length="589" mass="66258">MSYQLLNYQREAKETELYDTRLGLAMHLALADESGVFQPLNQNFGVLFAKAHSLPDGFLVAKALKKTWICQGKEKFYIIGIRVNADGTLDETSVGSILVFETENFIQYQELPLLHLSEMPLMDVQLAYTDEGYQIRWLDSCDQAYQVTTPSLDHVDETKKVAIQWQPLLEVATDIEGAIPRNSLTISEEQGDYLQKKLITPHHIAVDLPDEVVVENMEELTTMKATLRYSDGSSRQAGIDWFDLPASATEKAFVAKGQVHQEHFSFPIATYRADPCIGKWQGEYYFIATNDYDDNRSLYIRKAKTIAGLVTAQEMKILDSEMYPEIANLLWAPEFHIINDRLYIFHGATPGPFEEEQSHVMALKEGGNPLVLADWQRPQKVVKADGSPLITGGITLDMTVIKDSGRIYAAWSQRQFFPVDLGAWIYFAELNPDQPWQLLTEPVVLAKPDYGWDNNHTFVDEGPYALYRGEDIYLTISGAAVDSSYCVGYLKAKVGSDLLNPAVWEKSNYPLLTSLNVPGEFGPGHNAYVEDEEGNIWNTYHARPGIDAPRSSGIRRVHFDVDGQPILGMTEAMDVNPELSLVQVKVKVK</sequence>
<dbReference type="RefSeq" id="WP_071875816.1">
    <property type="nucleotide sequence ID" value="NZ_JBHSHF010000004.1"/>
</dbReference>
<reference evidence="7 8" key="1">
    <citation type="submission" date="2014-12" db="EMBL/GenBank/DDBJ databases">
        <title>Draft genome sequences of 29 type strains of Enterococci.</title>
        <authorList>
            <person name="Zhong Z."/>
            <person name="Sun Z."/>
            <person name="Liu W."/>
            <person name="Zhang W."/>
            <person name="Zhang H."/>
        </authorList>
    </citation>
    <scope>NUCLEOTIDE SEQUENCE [LARGE SCALE GENOMIC DNA]</scope>
    <source>
        <strain evidence="7 8">DSM 17690</strain>
    </source>
</reference>